<accession>A0ABN7VN71</accession>
<gene>
    <name evidence="1" type="ORF">GMARGA_LOCUS20622</name>
</gene>
<protein>
    <submittedName>
        <fullName evidence="1">22811_t:CDS:1</fullName>
    </submittedName>
</protein>
<dbReference type="Proteomes" id="UP000789901">
    <property type="component" value="Unassembled WGS sequence"/>
</dbReference>
<feature type="non-terminal residue" evidence="1">
    <location>
        <position position="56"/>
    </location>
</feature>
<proteinExistence type="predicted"/>
<dbReference type="EMBL" id="CAJVQB010018256">
    <property type="protein sequence ID" value="CAG8787067.1"/>
    <property type="molecule type" value="Genomic_DNA"/>
</dbReference>
<evidence type="ECO:0000313" key="1">
    <source>
        <dbReference type="EMBL" id="CAG8787067.1"/>
    </source>
</evidence>
<evidence type="ECO:0000313" key="2">
    <source>
        <dbReference type="Proteomes" id="UP000789901"/>
    </source>
</evidence>
<keyword evidence="2" id="KW-1185">Reference proteome</keyword>
<comment type="caution">
    <text evidence="1">The sequence shown here is derived from an EMBL/GenBank/DDBJ whole genome shotgun (WGS) entry which is preliminary data.</text>
</comment>
<sequence>MHIAEKSLYLIYKEKTRIVPISTNSSSIVEPVIKHSESKNTFDKFEYKDEVLDEAE</sequence>
<reference evidence="1 2" key="1">
    <citation type="submission" date="2021-06" db="EMBL/GenBank/DDBJ databases">
        <authorList>
            <person name="Kallberg Y."/>
            <person name="Tangrot J."/>
            <person name="Rosling A."/>
        </authorList>
    </citation>
    <scope>NUCLEOTIDE SEQUENCE [LARGE SCALE GENOMIC DNA]</scope>
    <source>
        <strain evidence="1 2">120-4 pot B 10/14</strain>
    </source>
</reference>
<organism evidence="1 2">
    <name type="scientific">Gigaspora margarita</name>
    <dbReference type="NCBI Taxonomy" id="4874"/>
    <lineage>
        <taxon>Eukaryota</taxon>
        <taxon>Fungi</taxon>
        <taxon>Fungi incertae sedis</taxon>
        <taxon>Mucoromycota</taxon>
        <taxon>Glomeromycotina</taxon>
        <taxon>Glomeromycetes</taxon>
        <taxon>Diversisporales</taxon>
        <taxon>Gigasporaceae</taxon>
        <taxon>Gigaspora</taxon>
    </lineage>
</organism>
<name>A0ABN7VN71_GIGMA</name>